<comment type="caution">
    <text evidence="1">The sequence shown here is derived from an EMBL/GenBank/DDBJ whole genome shotgun (WGS) entry which is preliminary data.</text>
</comment>
<name>A0A132A462_SARSC</name>
<organism evidence="1 2">
    <name type="scientific">Sarcoptes scabiei</name>
    <name type="common">Itch mite</name>
    <name type="synonym">Acarus scabiei</name>
    <dbReference type="NCBI Taxonomy" id="52283"/>
    <lineage>
        <taxon>Eukaryota</taxon>
        <taxon>Metazoa</taxon>
        <taxon>Ecdysozoa</taxon>
        <taxon>Arthropoda</taxon>
        <taxon>Chelicerata</taxon>
        <taxon>Arachnida</taxon>
        <taxon>Acari</taxon>
        <taxon>Acariformes</taxon>
        <taxon>Sarcoptiformes</taxon>
        <taxon>Astigmata</taxon>
        <taxon>Psoroptidia</taxon>
        <taxon>Sarcoptoidea</taxon>
        <taxon>Sarcoptidae</taxon>
        <taxon>Sarcoptinae</taxon>
        <taxon>Sarcoptes</taxon>
    </lineage>
</organism>
<dbReference type="Proteomes" id="UP000616769">
    <property type="component" value="Unassembled WGS sequence"/>
</dbReference>
<protein>
    <submittedName>
        <fullName evidence="1">Uncharacterized protein</fullName>
    </submittedName>
</protein>
<dbReference type="VEuPathDB" id="VectorBase:SSCA001479"/>
<proteinExistence type="predicted"/>
<dbReference type="AlphaFoldDB" id="A0A132A462"/>
<evidence type="ECO:0000313" key="1">
    <source>
        <dbReference type="EMBL" id="KPM05743.1"/>
    </source>
</evidence>
<accession>A0A132A462</accession>
<gene>
    <name evidence="1" type="ORF">QR98_0042120</name>
</gene>
<dbReference type="EMBL" id="JXLN01010455">
    <property type="protein sequence ID" value="KPM05743.1"/>
    <property type="molecule type" value="Genomic_DNA"/>
</dbReference>
<sequence>MFRGDDNSVKECNIITDIAVISADRNLVIKPIFNLSYSDRSDDFIENENARCDKLIKHLTRNFDTNN</sequence>
<dbReference type="OrthoDB" id="447510at2759"/>
<reference evidence="1 2" key="1">
    <citation type="journal article" date="2015" name="Parasit. Vectors">
        <title>Draft genome of the scabies mite.</title>
        <authorList>
            <person name="Rider S.D.Jr."/>
            <person name="Morgan M.S."/>
            <person name="Arlian L.G."/>
        </authorList>
    </citation>
    <scope>NUCLEOTIDE SEQUENCE [LARGE SCALE GENOMIC DNA]</scope>
    <source>
        <strain evidence="1">Arlian Lab</strain>
    </source>
</reference>
<evidence type="ECO:0000313" key="2">
    <source>
        <dbReference type="Proteomes" id="UP000616769"/>
    </source>
</evidence>